<evidence type="ECO:0000313" key="2">
    <source>
        <dbReference type="Proteomes" id="UP000552038"/>
    </source>
</evidence>
<dbReference type="CDD" id="cd03801">
    <property type="entry name" value="GT4_PimA-like"/>
    <property type="match status" value="1"/>
</dbReference>
<dbReference type="SUPFAM" id="SSF53756">
    <property type="entry name" value="UDP-Glycosyltransferase/glycogen phosphorylase"/>
    <property type="match status" value="1"/>
</dbReference>
<evidence type="ECO:0000313" key="1">
    <source>
        <dbReference type="EMBL" id="NOJ70369.1"/>
    </source>
</evidence>
<proteinExistence type="predicted"/>
<dbReference type="PANTHER" id="PTHR46656">
    <property type="entry name" value="PUTATIVE-RELATED"/>
    <property type="match status" value="1"/>
</dbReference>
<protein>
    <submittedName>
        <fullName evidence="1">Glycosyltransferase family 4 protein</fullName>
    </submittedName>
</protein>
<dbReference type="Pfam" id="PF13692">
    <property type="entry name" value="Glyco_trans_1_4"/>
    <property type="match status" value="1"/>
</dbReference>
<gene>
    <name evidence="1" type="ORF">HMI46_07375</name>
</gene>
<dbReference type="RefSeq" id="WP_163978529.1">
    <property type="nucleotide sequence ID" value="NZ_JABFOR010000006.1"/>
</dbReference>
<dbReference type="Proteomes" id="UP000552038">
    <property type="component" value="Unassembled WGS sequence"/>
</dbReference>
<sequence>MSGDLVLRNIGTVFEPTGYAKANRHVLLELANRGVSARFSPIHPESVRVKLDPSVEARLHSLAHTPLPERHIVLFHYPGIHFHKDPHQFSIGMTMFECSRLPFTWVRRCSMMDEIWVPSHFNRSTFSQSGVPLHKIQVMPYGIDPGMFCPGKPPLPIAGRRSYAFLCVCSFDGRKGLDVLLTSFFEEFAETEDVCLILKTRASTQEEIGRQQAYIDSIAVKTSGQKRSSAILLSTTYSWTEEELAMLYNCANSYVLPTRGEGWNMTVMEAMASGLPVITTRWSAHLDFVNDMNGYLISVQRFIPFQSTNKRLMWADPDKQHLKQLMRHVYIHREEAAAKAALGRQTVSGHYTWEACAARMHHRLLEISAR</sequence>
<dbReference type="EMBL" id="JABFOR010000006">
    <property type="protein sequence ID" value="NOJ70369.1"/>
    <property type="molecule type" value="Genomic_DNA"/>
</dbReference>
<dbReference type="Gene3D" id="3.40.50.2000">
    <property type="entry name" value="Glycogen Phosphorylase B"/>
    <property type="match status" value="1"/>
</dbReference>
<organism evidence="1 2">
    <name type="scientific">Paenibacillus alvei</name>
    <name type="common">Bacillus alvei</name>
    <dbReference type="NCBI Taxonomy" id="44250"/>
    <lineage>
        <taxon>Bacteria</taxon>
        <taxon>Bacillati</taxon>
        <taxon>Bacillota</taxon>
        <taxon>Bacilli</taxon>
        <taxon>Bacillales</taxon>
        <taxon>Paenibacillaceae</taxon>
        <taxon>Paenibacillus</taxon>
    </lineage>
</organism>
<dbReference type="PANTHER" id="PTHR46656:SF3">
    <property type="entry name" value="PUTATIVE-RELATED"/>
    <property type="match status" value="1"/>
</dbReference>
<dbReference type="AlphaFoldDB" id="A0AAP6ZUD7"/>
<reference evidence="1 2" key="1">
    <citation type="submission" date="2020-05" db="EMBL/GenBank/DDBJ databases">
        <title>Whole genome sequencing and identification of novel metabolites from Paenibacillus alvei strain JR949.</title>
        <authorList>
            <person name="Rajendhran J."/>
            <person name="Sree Pranav P."/>
            <person name="Mahalakshmi B."/>
            <person name="Karthikeyan R."/>
        </authorList>
    </citation>
    <scope>NUCLEOTIDE SEQUENCE [LARGE SCALE GENOMIC DNA]</scope>
    <source>
        <strain evidence="1 2">JR949</strain>
    </source>
</reference>
<accession>A0AAP6ZUD7</accession>
<comment type="caution">
    <text evidence="1">The sequence shown here is derived from an EMBL/GenBank/DDBJ whole genome shotgun (WGS) entry which is preliminary data.</text>
</comment>
<name>A0AAP6ZUD7_PAEAL</name>